<evidence type="ECO:0000313" key="2">
    <source>
        <dbReference type="Proteomes" id="UP000012106"/>
    </source>
</evidence>
<dbReference type="Proteomes" id="UP000012106">
    <property type="component" value="Unassembled WGS sequence"/>
</dbReference>
<accession>M6K068</accession>
<reference evidence="1 2" key="1">
    <citation type="submission" date="2013-01" db="EMBL/GenBank/DDBJ databases">
        <authorList>
            <person name="Harkins D.M."/>
            <person name="Durkin A.S."/>
            <person name="Brinkac L.M."/>
            <person name="Haft D.H."/>
            <person name="Selengut J.D."/>
            <person name="Sanka R."/>
            <person name="DePew J."/>
            <person name="Purushe J."/>
            <person name="Hartskeerl R.A."/>
            <person name="Ahmed A."/>
            <person name="van der Linden H."/>
            <person name="Goris M.G.A."/>
            <person name="Vinetz J.M."/>
            <person name="Sutton G.G."/>
            <person name="Nierman W.C."/>
            <person name="Fouts D.E."/>
        </authorList>
    </citation>
    <scope>NUCLEOTIDE SEQUENCE [LARGE SCALE GENOMIC DNA]</scope>
    <source>
        <strain evidence="1 2">MAVJ 401</strain>
    </source>
</reference>
<organism evidence="1 2">
    <name type="scientific">Leptospira santarosai serovar Arenal str. MAVJ 401</name>
    <dbReference type="NCBI Taxonomy" id="1049976"/>
    <lineage>
        <taxon>Bacteria</taxon>
        <taxon>Pseudomonadati</taxon>
        <taxon>Spirochaetota</taxon>
        <taxon>Spirochaetia</taxon>
        <taxon>Leptospirales</taxon>
        <taxon>Leptospiraceae</taxon>
        <taxon>Leptospira</taxon>
    </lineage>
</organism>
<dbReference type="AlphaFoldDB" id="M6K068"/>
<evidence type="ECO:0000313" key="1">
    <source>
        <dbReference type="EMBL" id="EMN21152.1"/>
    </source>
</evidence>
<proteinExistence type="predicted"/>
<sequence length="48" mass="5260">MGVPTFGTDFSFLTSNSCYFKGAPIKSKDIDLKIKLLHEIAVLRSAAK</sequence>
<protein>
    <submittedName>
        <fullName evidence="1">Uncharacterized protein</fullName>
    </submittedName>
</protein>
<comment type="caution">
    <text evidence="1">The sequence shown here is derived from an EMBL/GenBank/DDBJ whole genome shotgun (WGS) entry which is preliminary data.</text>
</comment>
<name>M6K068_9LEPT</name>
<dbReference type="EMBL" id="AHMU02000058">
    <property type="protein sequence ID" value="EMN21152.1"/>
    <property type="molecule type" value="Genomic_DNA"/>
</dbReference>
<gene>
    <name evidence="1" type="ORF">LEP1GSC063_1222</name>
</gene>